<dbReference type="SUPFAM" id="SSF48557">
    <property type="entry name" value="L-aspartase-like"/>
    <property type="match status" value="1"/>
</dbReference>
<dbReference type="Proteomes" id="UP001165306">
    <property type="component" value="Unassembled WGS sequence"/>
</dbReference>
<dbReference type="PRINTS" id="PR00149">
    <property type="entry name" value="FUMRATELYASE"/>
</dbReference>
<evidence type="ECO:0000259" key="8">
    <source>
        <dbReference type="Pfam" id="PF00206"/>
    </source>
</evidence>
<name>A0AA42BAM3_9BACT</name>
<dbReference type="AlphaFoldDB" id="A0AA42BAM3"/>
<dbReference type="InterPro" id="IPR008948">
    <property type="entry name" value="L-Aspartase-like"/>
</dbReference>
<evidence type="ECO:0000256" key="1">
    <source>
        <dbReference type="ARBA" id="ARBA00000985"/>
    </source>
</evidence>
<dbReference type="PROSITE" id="PS00163">
    <property type="entry name" value="FUMARATE_LYASES"/>
    <property type="match status" value="1"/>
</dbReference>
<dbReference type="FunFam" id="1.10.275.10:FF:000002">
    <property type="entry name" value="Argininosuccinate lyase"/>
    <property type="match status" value="1"/>
</dbReference>
<accession>A0AA42BAM3</accession>
<dbReference type="Pfam" id="PF00206">
    <property type="entry name" value="Lyase_1"/>
    <property type="match status" value="1"/>
</dbReference>
<dbReference type="PRINTS" id="PR00145">
    <property type="entry name" value="ARGSUCLYASE"/>
</dbReference>
<reference evidence="10" key="1">
    <citation type="submission" date="2022-06" db="EMBL/GenBank/DDBJ databases">
        <title>CFH 74404 Thermomicrobiaceae sp.</title>
        <authorList>
            <person name="Ming H."/>
            <person name="Li W.-J."/>
            <person name="Zhao Z."/>
        </authorList>
    </citation>
    <scope>NUCLEOTIDE SEQUENCE</scope>
    <source>
        <strain evidence="10">CFH 74404</strain>
    </source>
</reference>
<dbReference type="Gene3D" id="1.10.40.30">
    <property type="entry name" value="Fumarase/aspartase (C-terminal domain)"/>
    <property type="match status" value="1"/>
</dbReference>
<evidence type="ECO:0000259" key="9">
    <source>
        <dbReference type="Pfam" id="PF14698"/>
    </source>
</evidence>
<dbReference type="EC" id="4.3.2.1" evidence="3 7"/>
<dbReference type="GO" id="GO:0005829">
    <property type="term" value="C:cytosol"/>
    <property type="evidence" value="ECO:0007669"/>
    <property type="project" value="TreeGrafter"/>
</dbReference>
<dbReference type="FunFam" id="1.20.200.10:FF:000002">
    <property type="entry name" value="Argininosuccinate lyase"/>
    <property type="match status" value="1"/>
</dbReference>
<evidence type="ECO:0000256" key="4">
    <source>
        <dbReference type="ARBA" id="ARBA00022571"/>
    </source>
</evidence>
<evidence type="ECO:0000256" key="6">
    <source>
        <dbReference type="ARBA" id="ARBA00023239"/>
    </source>
</evidence>
<evidence type="ECO:0000256" key="5">
    <source>
        <dbReference type="ARBA" id="ARBA00022605"/>
    </source>
</evidence>
<evidence type="ECO:0000313" key="11">
    <source>
        <dbReference type="Proteomes" id="UP001165306"/>
    </source>
</evidence>
<dbReference type="InterPro" id="IPR029419">
    <property type="entry name" value="Arg_succ_lyase_C"/>
</dbReference>
<protein>
    <recommendedName>
        <fullName evidence="3 7">Argininosuccinate lyase</fullName>
        <shortName evidence="7">ASAL</shortName>
        <ecNumber evidence="3 7">4.3.2.1</ecNumber>
    </recommendedName>
    <alternativeName>
        <fullName evidence="7">Arginosuccinase</fullName>
    </alternativeName>
</protein>
<proteinExistence type="inferred from homology"/>
<dbReference type="EMBL" id="JAMSLR010000008">
    <property type="protein sequence ID" value="MCM8749867.1"/>
    <property type="molecule type" value="Genomic_DNA"/>
</dbReference>
<dbReference type="HAMAP" id="MF_00006">
    <property type="entry name" value="Arg_succ_lyase"/>
    <property type="match status" value="1"/>
</dbReference>
<dbReference type="InterPro" id="IPR020557">
    <property type="entry name" value="Fumarate_lyase_CS"/>
</dbReference>
<dbReference type="InterPro" id="IPR000362">
    <property type="entry name" value="Fumarate_lyase_fam"/>
</dbReference>
<evidence type="ECO:0000313" key="10">
    <source>
        <dbReference type="EMBL" id="MCM8749867.1"/>
    </source>
</evidence>
<dbReference type="RefSeq" id="WP_284057649.1">
    <property type="nucleotide sequence ID" value="NZ_JAMSLR010000008.1"/>
</dbReference>
<feature type="domain" description="Fumarate lyase N-terminal" evidence="8">
    <location>
        <begin position="17"/>
        <end position="311"/>
    </location>
</feature>
<dbReference type="FunFam" id="1.10.40.30:FF:000001">
    <property type="entry name" value="Argininosuccinate lyase"/>
    <property type="match status" value="1"/>
</dbReference>
<evidence type="ECO:0000256" key="3">
    <source>
        <dbReference type="ARBA" id="ARBA00012338"/>
    </source>
</evidence>
<dbReference type="NCBIfam" id="TIGR00838">
    <property type="entry name" value="argH"/>
    <property type="match status" value="1"/>
</dbReference>
<comment type="catalytic activity">
    <reaction evidence="1 7">
        <text>2-(N(omega)-L-arginino)succinate = fumarate + L-arginine</text>
        <dbReference type="Rhea" id="RHEA:24020"/>
        <dbReference type="ChEBI" id="CHEBI:29806"/>
        <dbReference type="ChEBI" id="CHEBI:32682"/>
        <dbReference type="ChEBI" id="CHEBI:57472"/>
        <dbReference type="EC" id="4.3.2.1"/>
    </reaction>
</comment>
<keyword evidence="5 7" id="KW-0028">Amino-acid biosynthesis</keyword>
<evidence type="ECO:0000256" key="7">
    <source>
        <dbReference type="HAMAP-Rule" id="MF_00006"/>
    </source>
</evidence>
<sequence>MRESPEQPLSSFKLWGGRFSKPTDRLVDELNASISFDRRLAYHDILGSLAHVQMLARQGIIPEIDAVAIVEGLGIILREIQQGEFEFRLEDEDIHLSVERRLRELIGPAAGRLHTARSRNDQVALDLRLWTRDAILVVSKGISEVVQALLDLAGRHRETVMPGYTHLQRAQPVLLAHHLHAYVAMLFRDLERLRDLYGRVNRSPLGSGALAGVTYPVDRQYVADLLAMDGICENSLDAVSDRDFVLEFLAALSLLMTHLSRLAEELILWSTGEFGFVEIDDAYATGSSIMPQKKNPDVAELIRAKTGRVLGHLTGLATVLKGLPLAYNKDLQEDKEGVFDAFDTVALILQVLPPMLRTLRFRTDRMAEAAAGSFSLATDLADHLVRQGMPFREAHELVGRVVAYCEAHKKDFPDLTPAEWSQFHPLLAESRPPLTVWDAIRAREIPGGTGPGQVSRALEQAVARLAEEVAWIEAERQRLAAAESRLLAGAAL</sequence>
<dbReference type="PANTHER" id="PTHR43814">
    <property type="entry name" value="ARGININOSUCCINATE LYASE"/>
    <property type="match status" value="1"/>
</dbReference>
<dbReference type="GO" id="GO:0042450">
    <property type="term" value="P:L-arginine biosynthetic process via ornithine"/>
    <property type="evidence" value="ECO:0007669"/>
    <property type="project" value="UniProtKB-UniRule"/>
</dbReference>
<dbReference type="Pfam" id="PF14698">
    <property type="entry name" value="ASL_C2"/>
    <property type="match status" value="1"/>
</dbReference>
<evidence type="ECO:0000256" key="2">
    <source>
        <dbReference type="ARBA" id="ARBA00004941"/>
    </source>
</evidence>
<gene>
    <name evidence="7 10" type="primary">argH</name>
    <name evidence="10" type="ORF">NET02_11975</name>
</gene>
<keyword evidence="11" id="KW-1185">Reference proteome</keyword>
<dbReference type="InterPro" id="IPR024083">
    <property type="entry name" value="Fumarase/histidase_N"/>
</dbReference>
<comment type="caution">
    <text evidence="10">The sequence shown here is derived from an EMBL/GenBank/DDBJ whole genome shotgun (WGS) entry which is preliminary data.</text>
</comment>
<dbReference type="CDD" id="cd01359">
    <property type="entry name" value="Argininosuccinate_lyase"/>
    <property type="match status" value="1"/>
</dbReference>
<keyword evidence="4 7" id="KW-0055">Arginine biosynthesis</keyword>
<dbReference type="InterPro" id="IPR022761">
    <property type="entry name" value="Fumarate_lyase_N"/>
</dbReference>
<dbReference type="Gene3D" id="1.20.200.10">
    <property type="entry name" value="Fumarase/aspartase (Central domain)"/>
    <property type="match status" value="1"/>
</dbReference>
<organism evidence="10 11">
    <name type="scientific">Thermalbibacter longus</name>
    <dbReference type="NCBI Taxonomy" id="2951981"/>
    <lineage>
        <taxon>Bacteria</taxon>
        <taxon>Pseudomonadati</taxon>
        <taxon>Thermomicrobiota</taxon>
        <taxon>Thermomicrobia</taxon>
        <taxon>Thermomicrobiales</taxon>
        <taxon>Thermomicrobiaceae</taxon>
        <taxon>Thermalbibacter</taxon>
    </lineage>
</organism>
<keyword evidence="6 7" id="KW-0456">Lyase</keyword>
<dbReference type="PANTHER" id="PTHR43814:SF1">
    <property type="entry name" value="ARGININOSUCCINATE LYASE"/>
    <property type="match status" value="1"/>
</dbReference>
<comment type="pathway">
    <text evidence="2 7">Amino-acid biosynthesis; L-arginine biosynthesis; L-arginine from L-ornithine and carbamoyl phosphate: step 3/3.</text>
</comment>
<comment type="similarity">
    <text evidence="7">Belongs to the lyase 1 family. Argininosuccinate lyase subfamily.</text>
</comment>
<comment type="subcellular location">
    <subcellularLocation>
        <location evidence="7">Cytoplasm</location>
    </subcellularLocation>
</comment>
<dbReference type="InterPro" id="IPR009049">
    <property type="entry name" value="Argininosuccinate_lyase"/>
</dbReference>
<feature type="domain" description="Argininosuccinate lyase C-terminal" evidence="9">
    <location>
        <begin position="374"/>
        <end position="430"/>
    </location>
</feature>
<keyword evidence="7" id="KW-0963">Cytoplasm</keyword>
<dbReference type="Gene3D" id="1.10.275.10">
    <property type="entry name" value="Fumarase/aspartase (N-terminal domain)"/>
    <property type="match status" value="1"/>
</dbReference>
<dbReference type="GO" id="GO:0004056">
    <property type="term" value="F:argininosuccinate lyase activity"/>
    <property type="evidence" value="ECO:0007669"/>
    <property type="project" value="UniProtKB-UniRule"/>
</dbReference>